<protein>
    <submittedName>
        <fullName evidence="2">Uncharacterized protein</fullName>
    </submittedName>
</protein>
<evidence type="ECO:0000313" key="2">
    <source>
        <dbReference type="EMBL" id="TFY56833.1"/>
    </source>
</evidence>
<reference evidence="2 3" key="1">
    <citation type="submission" date="2019-02" db="EMBL/GenBank/DDBJ databases">
        <title>Genome sequencing of the rare red list fungi Dentipellis fragilis.</title>
        <authorList>
            <person name="Buettner E."/>
            <person name="Kellner H."/>
        </authorList>
    </citation>
    <scope>NUCLEOTIDE SEQUENCE [LARGE SCALE GENOMIC DNA]</scope>
    <source>
        <strain evidence="2 3">DSM 105465</strain>
    </source>
</reference>
<feature type="chain" id="PRO_5021212658" evidence="1">
    <location>
        <begin position="21"/>
        <end position="106"/>
    </location>
</feature>
<feature type="signal peptide" evidence="1">
    <location>
        <begin position="1"/>
        <end position="20"/>
    </location>
</feature>
<comment type="caution">
    <text evidence="2">The sequence shown here is derived from an EMBL/GenBank/DDBJ whole genome shotgun (WGS) entry which is preliminary data.</text>
</comment>
<dbReference type="AlphaFoldDB" id="A0A4Y9Y4W6"/>
<evidence type="ECO:0000313" key="3">
    <source>
        <dbReference type="Proteomes" id="UP000298327"/>
    </source>
</evidence>
<dbReference type="EMBL" id="SEOQ01000795">
    <property type="protein sequence ID" value="TFY56833.1"/>
    <property type="molecule type" value="Genomic_DNA"/>
</dbReference>
<evidence type="ECO:0000256" key="1">
    <source>
        <dbReference type="SAM" id="SignalP"/>
    </source>
</evidence>
<proteinExistence type="predicted"/>
<name>A0A4Y9Y4W6_9AGAM</name>
<gene>
    <name evidence="2" type="ORF">EVG20_g8773</name>
</gene>
<dbReference type="Proteomes" id="UP000298327">
    <property type="component" value="Unassembled WGS sequence"/>
</dbReference>
<organism evidence="2 3">
    <name type="scientific">Dentipellis fragilis</name>
    <dbReference type="NCBI Taxonomy" id="205917"/>
    <lineage>
        <taxon>Eukaryota</taxon>
        <taxon>Fungi</taxon>
        <taxon>Dikarya</taxon>
        <taxon>Basidiomycota</taxon>
        <taxon>Agaricomycotina</taxon>
        <taxon>Agaricomycetes</taxon>
        <taxon>Russulales</taxon>
        <taxon>Hericiaceae</taxon>
        <taxon>Dentipellis</taxon>
    </lineage>
</organism>
<dbReference type="OrthoDB" id="10480671at2759"/>
<keyword evidence="3" id="KW-1185">Reference proteome</keyword>
<accession>A0A4Y9Y4W6</accession>
<keyword evidence="1" id="KW-0732">Signal</keyword>
<sequence>MLSLSHTLLIPLLILLPTHAAPVPADVTLSVNPFASLDPTAPVTGIHFDLPQIVGTESFSPDQDVTIHIPATAPVAPLPTAPATITGLAEALSEAAKTASAVPTGA</sequence>